<evidence type="ECO:0000313" key="3">
    <source>
        <dbReference type="EMBL" id="GBL62994.1"/>
    </source>
</evidence>
<reference evidence="3 4" key="1">
    <citation type="journal article" date="2019" name="Sci. Rep.">
        <title>Orb-weaving spider Araneus ventricosus genome elucidates the spidroin gene catalogue.</title>
        <authorList>
            <person name="Kono N."/>
            <person name="Nakamura H."/>
            <person name="Ohtoshi R."/>
            <person name="Moran D.A.P."/>
            <person name="Shinohara A."/>
            <person name="Yoshida Y."/>
            <person name="Fujiwara M."/>
            <person name="Mori M."/>
            <person name="Tomita M."/>
            <person name="Arakawa K."/>
        </authorList>
    </citation>
    <scope>NUCLEOTIDE SEQUENCE [LARGE SCALE GENOMIC DNA]</scope>
</reference>
<dbReference type="EMBL" id="BGPR01152318">
    <property type="protein sequence ID" value="GBL62988.1"/>
    <property type="molecule type" value="Genomic_DNA"/>
</dbReference>
<feature type="region of interest" description="Disordered" evidence="1">
    <location>
        <begin position="29"/>
        <end position="48"/>
    </location>
</feature>
<sequence length="79" mass="8558">FSLVLLSSHFETTRGLFWDGPRNFEPWSGDEDDAWAGTPSPSFHATPTGGRLTTTYDLAGPILGGFSVEPDFETGALRP</sequence>
<dbReference type="EMBL" id="BGPR01152319">
    <property type="protein sequence ID" value="GBL62994.1"/>
    <property type="molecule type" value="Genomic_DNA"/>
</dbReference>
<evidence type="ECO:0000313" key="2">
    <source>
        <dbReference type="EMBL" id="GBL62988.1"/>
    </source>
</evidence>
<protein>
    <submittedName>
        <fullName evidence="3">Uncharacterized protein</fullName>
    </submittedName>
</protein>
<keyword evidence="4" id="KW-1185">Reference proteome</keyword>
<comment type="caution">
    <text evidence="3">The sequence shown here is derived from an EMBL/GenBank/DDBJ whole genome shotgun (WGS) entry which is preliminary data.</text>
</comment>
<evidence type="ECO:0000313" key="4">
    <source>
        <dbReference type="Proteomes" id="UP000499080"/>
    </source>
</evidence>
<proteinExistence type="predicted"/>
<name>A0A4Y1ZR09_ARAVE</name>
<feature type="non-terminal residue" evidence="3">
    <location>
        <position position="1"/>
    </location>
</feature>
<organism evidence="3 4">
    <name type="scientific">Araneus ventricosus</name>
    <name type="common">Orbweaver spider</name>
    <name type="synonym">Epeira ventricosa</name>
    <dbReference type="NCBI Taxonomy" id="182803"/>
    <lineage>
        <taxon>Eukaryota</taxon>
        <taxon>Metazoa</taxon>
        <taxon>Ecdysozoa</taxon>
        <taxon>Arthropoda</taxon>
        <taxon>Chelicerata</taxon>
        <taxon>Arachnida</taxon>
        <taxon>Araneae</taxon>
        <taxon>Araneomorphae</taxon>
        <taxon>Entelegynae</taxon>
        <taxon>Araneoidea</taxon>
        <taxon>Araneidae</taxon>
        <taxon>Araneus</taxon>
    </lineage>
</organism>
<accession>A0A4Y1ZR09</accession>
<dbReference type="AlphaFoldDB" id="A0A4Y1ZR09"/>
<dbReference type="Proteomes" id="UP000499080">
    <property type="component" value="Unassembled WGS sequence"/>
</dbReference>
<gene>
    <name evidence="2" type="ORF">AVEN_125885_1</name>
    <name evidence="3" type="ORF">AVEN_125894_1</name>
</gene>
<feature type="compositionally biased region" description="Polar residues" evidence="1">
    <location>
        <begin position="39"/>
        <end position="48"/>
    </location>
</feature>
<evidence type="ECO:0000256" key="1">
    <source>
        <dbReference type="SAM" id="MobiDB-lite"/>
    </source>
</evidence>